<keyword evidence="2" id="KW-0812">Transmembrane</keyword>
<proteinExistence type="predicted"/>
<evidence type="ECO:0000313" key="3">
    <source>
        <dbReference type="EMBL" id="PIX03092.1"/>
    </source>
</evidence>
<evidence type="ECO:0008006" key="5">
    <source>
        <dbReference type="Google" id="ProtNLM"/>
    </source>
</evidence>
<evidence type="ECO:0000256" key="1">
    <source>
        <dbReference type="SAM" id="MobiDB-lite"/>
    </source>
</evidence>
<keyword evidence="2" id="KW-1133">Transmembrane helix</keyword>
<evidence type="ECO:0000313" key="4">
    <source>
        <dbReference type="Proteomes" id="UP000230505"/>
    </source>
</evidence>
<organism evidence="3 4">
    <name type="scientific">bacterium (Candidatus Gribaldobacteria) CG_4_8_14_3_um_filter_42_11</name>
    <dbReference type="NCBI Taxonomy" id="2014267"/>
    <lineage>
        <taxon>Bacteria</taxon>
        <taxon>Candidatus Gribaldobacteria</taxon>
    </lineage>
</organism>
<accession>A0A2M7IY65</accession>
<protein>
    <recommendedName>
        <fullName evidence="5">Pilus assembly protein PilO</fullName>
    </recommendedName>
</protein>
<feature type="transmembrane region" description="Helical" evidence="2">
    <location>
        <begin position="43"/>
        <end position="65"/>
    </location>
</feature>
<gene>
    <name evidence="3" type="ORF">COZ78_02190</name>
</gene>
<keyword evidence="2" id="KW-0472">Membrane</keyword>
<feature type="region of interest" description="Disordered" evidence="1">
    <location>
        <begin position="1"/>
        <end position="26"/>
    </location>
</feature>
<dbReference type="AlphaFoldDB" id="A0A2M7IY65"/>
<dbReference type="EMBL" id="PFHV01000059">
    <property type="protein sequence ID" value="PIX03092.1"/>
    <property type="molecule type" value="Genomic_DNA"/>
</dbReference>
<reference evidence="4" key="1">
    <citation type="submission" date="2017-09" db="EMBL/GenBank/DDBJ databases">
        <title>Depth-based differentiation of microbial function through sediment-hosted aquifers and enrichment of novel symbionts in the deep terrestrial subsurface.</title>
        <authorList>
            <person name="Probst A.J."/>
            <person name="Ladd B."/>
            <person name="Jarett J.K."/>
            <person name="Geller-Mcgrath D.E."/>
            <person name="Sieber C.M.K."/>
            <person name="Emerson J.B."/>
            <person name="Anantharaman K."/>
            <person name="Thomas B.C."/>
            <person name="Malmstrom R."/>
            <person name="Stieglmeier M."/>
            <person name="Klingl A."/>
            <person name="Woyke T."/>
            <person name="Ryan C.M."/>
            <person name="Banfield J.F."/>
        </authorList>
    </citation>
    <scope>NUCLEOTIDE SEQUENCE [LARGE SCALE GENOMIC DNA]</scope>
</reference>
<sequence length="235" mass="26378">METKDKPFNRPFRQSPIGGADGEKENQPDDLLKGKINGFLISYFSYLVWGLAIIIFVVGLLLFVYPNYRQLDQANRAAKENLLAENDKKADYLNSIINLKKSFKLVKAEEVKKIIAMLPSGSDASGIISEIERIALRNGAILKSVKVNAEADRSAARQKVETEEKAEPPAGIFEKLPAGVNRLKIEVSFGSINYPVLKNIIKTFENNLRLFDISKIDYDATDNKAVLIVYSYYLK</sequence>
<dbReference type="Proteomes" id="UP000230505">
    <property type="component" value="Unassembled WGS sequence"/>
</dbReference>
<name>A0A2M7IY65_9BACT</name>
<evidence type="ECO:0000256" key="2">
    <source>
        <dbReference type="SAM" id="Phobius"/>
    </source>
</evidence>
<comment type="caution">
    <text evidence="3">The sequence shown here is derived from an EMBL/GenBank/DDBJ whole genome shotgun (WGS) entry which is preliminary data.</text>
</comment>